<comment type="similarity">
    <text evidence="6">Belongs to the BsaP family.</text>
</comment>
<gene>
    <name evidence="9" type="ORF">ACIB24_10725</name>
</gene>
<evidence type="ECO:0000259" key="8">
    <source>
        <dbReference type="Pfam" id="PF26519"/>
    </source>
</evidence>
<evidence type="ECO:0000256" key="1">
    <source>
        <dbReference type="ARBA" id="ARBA00001915"/>
    </source>
</evidence>
<dbReference type="InterPro" id="IPR058605">
    <property type="entry name" value="BsaP_C"/>
</dbReference>
<evidence type="ECO:0000256" key="3">
    <source>
        <dbReference type="ARBA" id="ARBA00022756"/>
    </source>
</evidence>
<accession>A0ABW8AMC5</accession>
<reference evidence="9 10" key="1">
    <citation type="submission" date="2024-10" db="EMBL/GenBank/DDBJ databases">
        <title>The Natural Products Discovery Center: Release of the First 8490 Sequenced Strains for Exploring Actinobacteria Biosynthetic Diversity.</title>
        <authorList>
            <person name="Kalkreuter E."/>
            <person name="Kautsar S.A."/>
            <person name="Yang D."/>
            <person name="Bader C.D."/>
            <person name="Teijaro C.N."/>
            <person name="Fluegel L."/>
            <person name="Davis C.M."/>
            <person name="Simpson J.R."/>
            <person name="Lauterbach L."/>
            <person name="Steele A.D."/>
            <person name="Gui C."/>
            <person name="Meng S."/>
            <person name="Li G."/>
            <person name="Viehrig K."/>
            <person name="Ye F."/>
            <person name="Su P."/>
            <person name="Kiefer A.F."/>
            <person name="Nichols A."/>
            <person name="Cepeda A.J."/>
            <person name="Yan W."/>
            <person name="Fan B."/>
            <person name="Jiang Y."/>
            <person name="Adhikari A."/>
            <person name="Zheng C.-J."/>
            <person name="Schuster L."/>
            <person name="Cowan T.M."/>
            <person name="Smanski M.J."/>
            <person name="Chevrette M.G."/>
            <person name="De Carvalho L.P.S."/>
            <person name="Shen B."/>
        </authorList>
    </citation>
    <scope>NUCLEOTIDE SEQUENCE [LARGE SCALE GENOMIC DNA]</scope>
    <source>
        <strain evidence="9 10">NPDC049639</strain>
    </source>
</reference>
<evidence type="ECO:0000313" key="10">
    <source>
        <dbReference type="Proteomes" id="UP001612915"/>
    </source>
</evidence>
<dbReference type="RefSeq" id="WP_398279409.1">
    <property type="nucleotide sequence ID" value="NZ_JBITLV010000003.1"/>
</dbReference>
<dbReference type="EMBL" id="JBITLV010000003">
    <property type="protein sequence ID" value="MFI7587535.1"/>
    <property type="molecule type" value="Genomic_DNA"/>
</dbReference>
<keyword evidence="10" id="KW-1185">Reference proteome</keyword>
<evidence type="ECO:0000256" key="5">
    <source>
        <dbReference type="ARBA" id="ARBA00093761"/>
    </source>
</evidence>
<proteinExistence type="inferred from homology"/>
<organism evidence="9 10">
    <name type="scientific">Spongisporangium articulatum</name>
    <dbReference type="NCBI Taxonomy" id="3362603"/>
    <lineage>
        <taxon>Bacteria</taxon>
        <taxon>Bacillati</taxon>
        <taxon>Actinomycetota</taxon>
        <taxon>Actinomycetes</taxon>
        <taxon>Kineosporiales</taxon>
        <taxon>Kineosporiaceae</taxon>
        <taxon>Spongisporangium</taxon>
    </lineage>
</organism>
<sequence>MDDVQLTYCGRCGEPWAEGSHDACLKALNLEPPRYCAQCRRRMVVQVVPTGWTASCSRHGELSGTTSHRV</sequence>
<evidence type="ECO:0000256" key="2">
    <source>
        <dbReference type="ARBA" id="ARBA00022723"/>
    </source>
</evidence>
<evidence type="ECO:0000256" key="4">
    <source>
        <dbReference type="ARBA" id="ARBA00023004"/>
    </source>
</evidence>
<evidence type="ECO:0000256" key="6">
    <source>
        <dbReference type="ARBA" id="ARBA00093780"/>
    </source>
</evidence>
<comment type="cofactor">
    <cofactor evidence="1">
        <name>iron-sulfur cluster</name>
        <dbReference type="ChEBI" id="CHEBI:30408"/>
    </cofactor>
</comment>
<dbReference type="Proteomes" id="UP001612915">
    <property type="component" value="Unassembled WGS sequence"/>
</dbReference>
<keyword evidence="2" id="KW-0479">Metal-binding</keyword>
<keyword evidence="3" id="KW-0093">Biotin biosynthesis</keyword>
<evidence type="ECO:0000313" key="9">
    <source>
        <dbReference type="EMBL" id="MFI7587535.1"/>
    </source>
</evidence>
<protein>
    <recommendedName>
        <fullName evidence="7">Biotin synthase auxiliary protein</fullName>
    </recommendedName>
</protein>
<feature type="domain" description="Biotin synthase auxiliary protein C-terminal" evidence="8">
    <location>
        <begin position="43"/>
        <end position="64"/>
    </location>
</feature>
<comment type="caution">
    <text evidence="9">The sequence shown here is derived from an EMBL/GenBank/DDBJ whole genome shotgun (WGS) entry which is preliminary data.</text>
</comment>
<comment type="function">
    <text evidence="5">Required for the activity of the biotin synthase BioB.</text>
</comment>
<keyword evidence="4" id="KW-0408">Iron</keyword>
<dbReference type="Pfam" id="PF26519">
    <property type="entry name" value="BsaP"/>
    <property type="match status" value="1"/>
</dbReference>
<name>A0ABW8AMC5_9ACTN</name>
<evidence type="ECO:0000256" key="7">
    <source>
        <dbReference type="ARBA" id="ARBA00093796"/>
    </source>
</evidence>